<evidence type="ECO:0000313" key="2">
    <source>
        <dbReference type="EMBL" id="MDM8265657.1"/>
    </source>
</evidence>
<sequence length="186" mass="20596">MKREELRDLGLSDEQVSKVMGMHSAELNDVRANLQDATSERDQLKKQLEDNDNELTKLRDSAKDNETLQKQLDDLQGKFDQSKQDSENTIKTLKLNNAVDLSIAKSHARNTKAVKALIDMDKVKMTDDGLSGLDDQLSSLQESDSYLFEDQHNDTSNSTHKGNPSGGNGEGTDDRAAFKAALGLKD</sequence>
<accession>A0ABT7UVU9</accession>
<name>A0ABT7UVU9_9LACO</name>
<protein>
    <submittedName>
        <fullName evidence="2">Phage scaffolding protein</fullName>
    </submittedName>
</protein>
<comment type="caution">
    <text evidence="2">The sequence shown here is derived from an EMBL/GenBank/DDBJ whole genome shotgun (WGS) entry which is preliminary data.</text>
</comment>
<reference evidence="3" key="1">
    <citation type="submission" date="2023-06" db="EMBL/GenBank/DDBJ databases">
        <title>Identification and characterization of horizontal gene transfer across gut microbiota members of farm animals based on homology search.</title>
        <authorList>
            <person name="Zeman M."/>
            <person name="Kubasova T."/>
            <person name="Jahodarova E."/>
            <person name="Nykrynova M."/>
            <person name="Rychlik I."/>
        </authorList>
    </citation>
    <scope>NUCLEOTIDE SEQUENCE [LARGE SCALE GENOMIC DNA]</scope>
    <source>
        <strain evidence="3">161_Gplus</strain>
    </source>
</reference>
<proteinExistence type="predicted"/>
<feature type="region of interest" description="Disordered" evidence="1">
    <location>
        <begin position="141"/>
        <end position="186"/>
    </location>
</feature>
<keyword evidence="3" id="KW-1185">Reference proteome</keyword>
<dbReference type="Pfam" id="PF06810">
    <property type="entry name" value="Phage_scaffold"/>
    <property type="match status" value="1"/>
</dbReference>
<evidence type="ECO:0000313" key="3">
    <source>
        <dbReference type="Proteomes" id="UP001529343"/>
    </source>
</evidence>
<organism evidence="2 3">
    <name type="scientific">Limosilactobacillus pontis</name>
    <dbReference type="NCBI Taxonomy" id="35787"/>
    <lineage>
        <taxon>Bacteria</taxon>
        <taxon>Bacillati</taxon>
        <taxon>Bacillota</taxon>
        <taxon>Bacilli</taxon>
        <taxon>Lactobacillales</taxon>
        <taxon>Lactobacillaceae</taxon>
        <taxon>Limosilactobacillus</taxon>
    </lineage>
</organism>
<evidence type="ECO:0000256" key="1">
    <source>
        <dbReference type="SAM" id="MobiDB-lite"/>
    </source>
</evidence>
<dbReference type="EMBL" id="JAUDDW010000001">
    <property type="protein sequence ID" value="MDM8265657.1"/>
    <property type="molecule type" value="Genomic_DNA"/>
</dbReference>
<gene>
    <name evidence="2" type="ORF">QUW44_00510</name>
</gene>
<feature type="compositionally biased region" description="Basic and acidic residues" evidence="1">
    <location>
        <begin position="38"/>
        <end position="66"/>
    </location>
</feature>
<dbReference type="Proteomes" id="UP001529343">
    <property type="component" value="Unassembled WGS sequence"/>
</dbReference>
<reference evidence="2 3" key="2">
    <citation type="submission" date="2023-06" db="EMBL/GenBank/DDBJ databases">
        <authorList>
            <person name="Zeman M."/>
            <person name="Kubasova T."/>
            <person name="Jahodarova E."/>
            <person name="Nykrynova M."/>
            <person name="Rychlik I."/>
        </authorList>
    </citation>
    <scope>NUCLEOTIDE SEQUENCE [LARGE SCALE GENOMIC DNA]</scope>
    <source>
        <strain evidence="2 3">161_Gplus</strain>
    </source>
</reference>
<dbReference type="RefSeq" id="WP_289585596.1">
    <property type="nucleotide sequence ID" value="NZ_JAUDDW010000001.1"/>
</dbReference>
<feature type="region of interest" description="Disordered" evidence="1">
    <location>
        <begin position="36"/>
        <end position="66"/>
    </location>
</feature>
<dbReference type="InterPro" id="IPR009636">
    <property type="entry name" value="SCAF"/>
</dbReference>